<evidence type="ECO:0000313" key="2">
    <source>
        <dbReference type="EMBL" id="CAG7555863.1"/>
    </source>
</evidence>
<organism evidence="2 3">
    <name type="scientific">Fusarium equiseti</name>
    <name type="common">Fusarium scirpi</name>
    <dbReference type="NCBI Taxonomy" id="61235"/>
    <lineage>
        <taxon>Eukaryota</taxon>
        <taxon>Fungi</taxon>
        <taxon>Dikarya</taxon>
        <taxon>Ascomycota</taxon>
        <taxon>Pezizomycotina</taxon>
        <taxon>Sordariomycetes</taxon>
        <taxon>Hypocreomycetidae</taxon>
        <taxon>Hypocreales</taxon>
        <taxon>Nectriaceae</taxon>
        <taxon>Fusarium</taxon>
        <taxon>Fusarium incarnatum-equiseti species complex</taxon>
    </lineage>
</organism>
<reference evidence="2" key="1">
    <citation type="submission" date="2021-05" db="EMBL/GenBank/DDBJ databases">
        <authorList>
            <person name="Khan N."/>
        </authorList>
    </citation>
    <scope>NUCLEOTIDE SEQUENCE</scope>
</reference>
<dbReference type="AlphaFoldDB" id="A0A8J2N9H6"/>
<accession>A0A8J2N9H6</accession>
<proteinExistence type="predicted"/>
<protein>
    <submittedName>
        <fullName evidence="2">Uncharacterized protein</fullName>
    </submittedName>
</protein>
<gene>
    <name evidence="2" type="ORF">FEQUK3_LOCUS1572</name>
</gene>
<dbReference type="EMBL" id="CAJSTJ010000070">
    <property type="protein sequence ID" value="CAG7555863.1"/>
    <property type="molecule type" value="Genomic_DNA"/>
</dbReference>
<name>A0A8J2N9H6_FUSEQ</name>
<feature type="compositionally biased region" description="Low complexity" evidence="1">
    <location>
        <begin position="8"/>
        <end position="29"/>
    </location>
</feature>
<feature type="non-terminal residue" evidence="2">
    <location>
        <position position="156"/>
    </location>
</feature>
<comment type="caution">
    <text evidence="2">The sequence shown here is derived from an EMBL/GenBank/DDBJ whole genome shotgun (WGS) entry which is preliminary data.</text>
</comment>
<sequence length="156" mass="16288">GAGQLPVHAAQQGQQRGLGQQGQHHGQHAEGAYARVLHDLQRALALGAAAQAIGHVGPAILAESPGQQLRGRGAEHGGHQRRPGGIGQAQGQRAVHQRGPGPHQQAHAREMRGTGTQHPRAVADPARQPPRDRDAGEELQGQQVVAHEVHGALSDT</sequence>
<evidence type="ECO:0000313" key="3">
    <source>
        <dbReference type="Proteomes" id="UP000693738"/>
    </source>
</evidence>
<feature type="non-terminal residue" evidence="2">
    <location>
        <position position="1"/>
    </location>
</feature>
<feature type="region of interest" description="Disordered" evidence="1">
    <location>
        <begin position="63"/>
        <end position="156"/>
    </location>
</feature>
<dbReference type="Proteomes" id="UP000693738">
    <property type="component" value="Unassembled WGS sequence"/>
</dbReference>
<feature type="region of interest" description="Disordered" evidence="1">
    <location>
        <begin position="1"/>
        <end position="29"/>
    </location>
</feature>
<evidence type="ECO:0000256" key="1">
    <source>
        <dbReference type="SAM" id="MobiDB-lite"/>
    </source>
</evidence>